<protein>
    <recommendedName>
        <fullName evidence="3">Methyltransferase type 11</fullName>
    </recommendedName>
</protein>
<proteinExistence type="predicted"/>
<name>A0A176RTT8_9GAMM</name>
<sequence>MDLIIRVKQRLFGKRRHSIKQIPYNNDSGHVQFFTRRSLIKTLNDAGFKIQDFAHGAFLGAPLSEMFILRGEKIAKLNAWVADYLPFWAVSTWYFTAEKK</sequence>
<keyword evidence="2" id="KW-1185">Reference proteome</keyword>
<accession>A0A176RTT8</accession>
<dbReference type="Proteomes" id="UP000076962">
    <property type="component" value="Unassembled WGS sequence"/>
</dbReference>
<dbReference type="EMBL" id="LUTY01002919">
    <property type="protein sequence ID" value="OAD19158.1"/>
    <property type="molecule type" value="Genomic_DNA"/>
</dbReference>
<evidence type="ECO:0008006" key="3">
    <source>
        <dbReference type="Google" id="ProtNLM"/>
    </source>
</evidence>
<evidence type="ECO:0000313" key="1">
    <source>
        <dbReference type="EMBL" id="OAD19158.1"/>
    </source>
</evidence>
<reference evidence="1 2" key="1">
    <citation type="submission" date="2016-05" db="EMBL/GenBank/DDBJ databases">
        <title>Single-cell genome of chain-forming Candidatus Thiomargarita nelsonii and comparison to other large sulfur-oxidizing bacteria.</title>
        <authorList>
            <person name="Winkel M."/>
            <person name="Salman V."/>
            <person name="Woyke T."/>
            <person name="Schulz-Vogt H."/>
            <person name="Richter M."/>
            <person name="Flood B."/>
            <person name="Bailey J."/>
            <person name="Amann R."/>
            <person name="Mussmann M."/>
        </authorList>
    </citation>
    <scope>NUCLEOTIDE SEQUENCE [LARGE SCALE GENOMIC DNA]</scope>
    <source>
        <strain evidence="1 2">THI036</strain>
    </source>
</reference>
<dbReference type="AlphaFoldDB" id="A0A176RTT8"/>
<gene>
    <name evidence="1" type="ORF">THIOM_005222</name>
</gene>
<comment type="caution">
    <text evidence="1">The sequence shown here is derived from an EMBL/GenBank/DDBJ whole genome shotgun (WGS) entry which is preliminary data.</text>
</comment>
<evidence type="ECO:0000313" key="2">
    <source>
        <dbReference type="Proteomes" id="UP000076962"/>
    </source>
</evidence>
<organism evidence="1 2">
    <name type="scientific">Candidatus Thiomargarita nelsonii</name>
    <dbReference type="NCBI Taxonomy" id="1003181"/>
    <lineage>
        <taxon>Bacteria</taxon>
        <taxon>Pseudomonadati</taxon>
        <taxon>Pseudomonadota</taxon>
        <taxon>Gammaproteobacteria</taxon>
        <taxon>Thiotrichales</taxon>
        <taxon>Thiotrichaceae</taxon>
        <taxon>Thiomargarita</taxon>
    </lineage>
</organism>